<dbReference type="AlphaFoldDB" id="A0A9W5YGC7"/>
<keyword evidence="2" id="KW-1185">Reference proteome</keyword>
<accession>A0A9W5YGC7</accession>
<dbReference type="EMBL" id="BRLB01000031">
    <property type="protein sequence ID" value="GKX32321.1"/>
    <property type="molecule type" value="Genomic_DNA"/>
</dbReference>
<dbReference type="Proteomes" id="UP001144256">
    <property type="component" value="Unassembled WGS sequence"/>
</dbReference>
<name>A0A9W5YGC7_9FIRM</name>
<protein>
    <submittedName>
        <fullName evidence="1">Uncharacterized protein</fullName>
    </submittedName>
</protein>
<proteinExistence type="predicted"/>
<gene>
    <name evidence="1" type="ORF">SH1V18_48010</name>
</gene>
<dbReference type="RefSeq" id="WP_281819808.1">
    <property type="nucleotide sequence ID" value="NZ_BRLB01000031.1"/>
</dbReference>
<organism evidence="1 2">
    <name type="scientific">Vallitalea longa</name>
    <dbReference type="NCBI Taxonomy" id="2936439"/>
    <lineage>
        <taxon>Bacteria</taxon>
        <taxon>Bacillati</taxon>
        <taxon>Bacillota</taxon>
        <taxon>Clostridia</taxon>
        <taxon>Lachnospirales</taxon>
        <taxon>Vallitaleaceae</taxon>
        <taxon>Vallitalea</taxon>
    </lineage>
</organism>
<evidence type="ECO:0000313" key="1">
    <source>
        <dbReference type="EMBL" id="GKX32321.1"/>
    </source>
</evidence>
<sequence length="127" mass="14605">MDIKNINEYVKNIDDNVEVAVYMKLVDIEVEIEYDFNLLKIDQNIISVGNIGYKELSYIYKSAILTVGELKQHIKNSNDKKLYVRVNVESGDRCRKDIHIFTEYKCSIDDIKTVDGKVVLESGALII</sequence>
<reference evidence="1" key="1">
    <citation type="submission" date="2022-06" db="EMBL/GenBank/DDBJ databases">
        <title>Vallitalea longa sp. nov., an anaerobic bacterium isolated from marine sediment.</title>
        <authorList>
            <person name="Hirano S."/>
            <person name="Terahara T."/>
            <person name="Mori K."/>
            <person name="Hamada M."/>
            <person name="Matsumoto R."/>
            <person name="Kobayashi T."/>
        </authorList>
    </citation>
    <scope>NUCLEOTIDE SEQUENCE</scope>
    <source>
        <strain evidence="1">SH18-1</strain>
    </source>
</reference>
<comment type="caution">
    <text evidence="1">The sequence shown here is derived from an EMBL/GenBank/DDBJ whole genome shotgun (WGS) entry which is preliminary data.</text>
</comment>
<evidence type="ECO:0000313" key="2">
    <source>
        <dbReference type="Proteomes" id="UP001144256"/>
    </source>
</evidence>